<dbReference type="AlphaFoldDB" id="A0A7G9YQP6"/>
<accession>A0A7G9YQP6</accession>
<name>A0A7G9YQP6_9EURY</name>
<evidence type="ECO:0000313" key="1">
    <source>
        <dbReference type="EMBL" id="QNO50330.1"/>
    </source>
</evidence>
<reference evidence="1" key="1">
    <citation type="submission" date="2020-06" db="EMBL/GenBank/DDBJ databases">
        <title>Unique genomic features of the anaerobic methanotrophic archaea.</title>
        <authorList>
            <person name="Chadwick G.L."/>
            <person name="Skennerton C.T."/>
            <person name="Laso-Perez R."/>
            <person name="Leu A.O."/>
            <person name="Speth D.R."/>
            <person name="Yu H."/>
            <person name="Morgan-Lang C."/>
            <person name="Hatzenpichler R."/>
            <person name="Goudeau D."/>
            <person name="Malmstrom R."/>
            <person name="Brazelton W.J."/>
            <person name="Woyke T."/>
            <person name="Hallam S.J."/>
            <person name="Tyson G.W."/>
            <person name="Wegener G."/>
            <person name="Boetius A."/>
            <person name="Orphan V."/>
        </authorList>
    </citation>
    <scope>NUCLEOTIDE SEQUENCE</scope>
</reference>
<proteinExistence type="predicted"/>
<sequence>MPLPPFINILLSVRALLLLELIKTMPVPSFELMVLFVSVLLLDLSKWMPLLLFNTPLFAMLHSSIPLPRYIPDAPVASFTTNPLIFTLSTVTSKTWSFEFAASTVTTSALSPCSVSRLFTFTFSL</sequence>
<organism evidence="1">
    <name type="scientific">Candidatus Methanogaster sp. ANME-2c ERB4</name>
    <dbReference type="NCBI Taxonomy" id="2759911"/>
    <lineage>
        <taxon>Archaea</taxon>
        <taxon>Methanobacteriati</taxon>
        <taxon>Methanobacteriota</taxon>
        <taxon>Stenosarchaea group</taxon>
        <taxon>Methanomicrobia</taxon>
        <taxon>Methanosarcinales</taxon>
        <taxon>ANME-2 cluster</taxon>
        <taxon>Candidatus Methanogasteraceae</taxon>
        <taxon>Candidatus Methanogaster</taxon>
    </lineage>
</organism>
<protein>
    <submittedName>
        <fullName evidence="1">Uncharacterized protein</fullName>
    </submittedName>
</protein>
<dbReference type="EMBL" id="MT631426">
    <property type="protein sequence ID" value="QNO50330.1"/>
    <property type="molecule type" value="Genomic_DNA"/>
</dbReference>
<gene>
    <name evidence="1" type="ORF">DDMMJHKH_00003</name>
</gene>